<evidence type="ECO:0000313" key="2">
    <source>
        <dbReference type="EMBL" id="KAK4511213.1"/>
    </source>
</evidence>
<evidence type="ECO:0000313" key="3">
    <source>
        <dbReference type="Proteomes" id="UP001304243"/>
    </source>
</evidence>
<sequence>MAQVKTKNHPRFHPDDDSSEPPPIFGNFFEGWSGFFSNNNNQDKQVASPQAISNQQQQQDYESDRCSTLSSQTASTSTRASLILRDESMSPRRKNSVQLGRQVMSELLDNDNVSNAIQILQQALDHLQMTRTEGEDKGDVSKIYSQIIKSLCDPNIACIVDEMSKKDSKVPDIQESVLWRLFTKVVESGYVLEASGMYVL</sequence>
<organism evidence="2 3">
    <name type="scientific">Mucor velutinosus</name>
    <dbReference type="NCBI Taxonomy" id="708070"/>
    <lineage>
        <taxon>Eukaryota</taxon>
        <taxon>Fungi</taxon>
        <taxon>Fungi incertae sedis</taxon>
        <taxon>Mucoromycota</taxon>
        <taxon>Mucoromycotina</taxon>
        <taxon>Mucoromycetes</taxon>
        <taxon>Mucorales</taxon>
        <taxon>Mucorineae</taxon>
        <taxon>Mucoraceae</taxon>
        <taxon>Mucor</taxon>
    </lineage>
</organism>
<reference evidence="2 3" key="1">
    <citation type="submission" date="2022-11" db="EMBL/GenBank/DDBJ databases">
        <title>Mucor velutinosus strain NIH1002 WGS.</title>
        <authorList>
            <person name="Subramanian P."/>
            <person name="Mullikin J.C."/>
            <person name="Segre J.A."/>
            <person name="Zelazny A.M."/>
        </authorList>
    </citation>
    <scope>NUCLEOTIDE SEQUENCE [LARGE SCALE GENOMIC DNA]</scope>
    <source>
        <strain evidence="2 3">NIH1002</strain>
    </source>
</reference>
<feature type="compositionally biased region" description="Polar residues" evidence="1">
    <location>
        <begin position="35"/>
        <end position="54"/>
    </location>
</feature>
<dbReference type="GeneID" id="89956113"/>
<dbReference type="AlphaFoldDB" id="A0AAN7D6P1"/>
<proteinExistence type="predicted"/>
<feature type="compositionally biased region" description="Low complexity" evidence="1">
    <location>
        <begin position="67"/>
        <end position="78"/>
    </location>
</feature>
<feature type="region of interest" description="Disordered" evidence="1">
    <location>
        <begin position="1"/>
        <end position="78"/>
    </location>
</feature>
<name>A0AAN7D6P1_9FUNG</name>
<comment type="caution">
    <text evidence="2">The sequence shown here is derived from an EMBL/GenBank/DDBJ whole genome shotgun (WGS) entry which is preliminary data.</text>
</comment>
<keyword evidence="3" id="KW-1185">Reference proteome</keyword>
<dbReference type="Proteomes" id="UP001304243">
    <property type="component" value="Unassembled WGS sequence"/>
</dbReference>
<evidence type="ECO:0000256" key="1">
    <source>
        <dbReference type="SAM" id="MobiDB-lite"/>
    </source>
</evidence>
<protein>
    <submittedName>
        <fullName evidence="2">Uncharacterized protein</fullName>
    </submittedName>
</protein>
<dbReference type="EMBL" id="JASEJX010000030">
    <property type="protein sequence ID" value="KAK4511213.1"/>
    <property type="molecule type" value="Genomic_DNA"/>
</dbReference>
<dbReference type="RefSeq" id="XP_064677879.1">
    <property type="nucleotide sequence ID" value="XM_064831599.1"/>
</dbReference>
<accession>A0AAN7D6P1</accession>
<feature type="compositionally biased region" description="Basic residues" evidence="1">
    <location>
        <begin position="1"/>
        <end position="11"/>
    </location>
</feature>
<gene>
    <name evidence="2" type="ORF">ATC70_012427</name>
</gene>